<name>A0A3B0WWW9_9ZZZZ</name>
<evidence type="ECO:0000259" key="11">
    <source>
        <dbReference type="Pfam" id="PF11356"/>
    </source>
</evidence>
<dbReference type="AlphaFoldDB" id="A0A3B0WWW9"/>
<keyword evidence="3" id="KW-0813">Transport</keyword>
<comment type="similarity">
    <text evidence="2">Belongs to the GSP C family.</text>
</comment>
<keyword evidence="8 10" id="KW-1133">Transmembrane helix</keyword>
<evidence type="ECO:0000256" key="8">
    <source>
        <dbReference type="ARBA" id="ARBA00022989"/>
    </source>
</evidence>
<organism evidence="12">
    <name type="scientific">hydrothermal vent metagenome</name>
    <dbReference type="NCBI Taxonomy" id="652676"/>
    <lineage>
        <taxon>unclassified sequences</taxon>
        <taxon>metagenomes</taxon>
        <taxon>ecological metagenomes</taxon>
    </lineage>
</organism>
<keyword evidence="5" id="KW-0997">Cell inner membrane</keyword>
<dbReference type="PROSITE" id="PS00430">
    <property type="entry name" value="TONB_DEPENDENT_REC_1"/>
    <property type="match status" value="1"/>
</dbReference>
<dbReference type="GO" id="GO:0015627">
    <property type="term" value="C:type II protein secretion system complex"/>
    <property type="evidence" value="ECO:0007669"/>
    <property type="project" value="InterPro"/>
</dbReference>
<evidence type="ECO:0000256" key="2">
    <source>
        <dbReference type="ARBA" id="ARBA00007986"/>
    </source>
</evidence>
<evidence type="ECO:0000256" key="3">
    <source>
        <dbReference type="ARBA" id="ARBA00022448"/>
    </source>
</evidence>
<keyword evidence="4" id="KW-1003">Cell membrane</keyword>
<dbReference type="GO" id="GO:0015628">
    <property type="term" value="P:protein secretion by the type II secretion system"/>
    <property type="evidence" value="ECO:0007669"/>
    <property type="project" value="InterPro"/>
</dbReference>
<evidence type="ECO:0000256" key="9">
    <source>
        <dbReference type="ARBA" id="ARBA00023136"/>
    </source>
</evidence>
<dbReference type="SUPFAM" id="SSF50156">
    <property type="entry name" value="PDZ domain-like"/>
    <property type="match status" value="1"/>
</dbReference>
<gene>
    <name evidence="12" type="ORF">MNBD_GAMMA06-289</name>
</gene>
<dbReference type="GO" id="GO:0005886">
    <property type="term" value="C:plasma membrane"/>
    <property type="evidence" value="ECO:0007669"/>
    <property type="project" value="UniProtKB-SubCell"/>
</dbReference>
<dbReference type="InterPro" id="IPR024961">
    <property type="entry name" value="T2SS_GspC_N"/>
</dbReference>
<evidence type="ECO:0000256" key="6">
    <source>
        <dbReference type="ARBA" id="ARBA00022692"/>
    </source>
</evidence>
<dbReference type="Pfam" id="PF11356">
    <property type="entry name" value="T2SSC"/>
    <property type="match status" value="1"/>
</dbReference>
<sequence length="298" mass="32434">MLQKMSNTLITQLNNPLVLQQLNQRAAMAASLLLVVACAWLLAEVTWMFFPQDEDTLLVVAQKMQPLANKSNQKDNFKKLTSANIFGVSEKAAIQKQTKIPETKLNLTLKGVLAATPMKMASAIIARGKSGKEDIYGTGDKMPGGVTVKEIHPEYVMLERSGQLEKLKLQKISGINNLKSSDSSSSSLQSLASTPGATLKNIRSDILKNPTSFGDYALPIIVKEKGKQIGYRLQPQAKGKMLSELGIEPNDVITQINGVKLDKPQNGISALRKLSTAKNLDIVVKRNGAEIPLNISLQ</sequence>
<feature type="domain" description="Type II secretion system protein GspC N-terminal" evidence="11">
    <location>
        <begin position="32"/>
        <end position="169"/>
    </location>
</feature>
<reference evidence="12" key="1">
    <citation type="submission" date="2018-06" db="EMBL/GenBank/DDBJ databases">
        <authorList>
            <person name="Zhirakovskaya E."/>
        </authorList>
    </citation>
    <scope>NUCLEOTIDE SEQUENCE</scope>
</reference>
<evidence type="ECO:0000256" key="1">
    <source>
        <dbReference type="ARBA" id="ARBA00004533"/>
    </source>
</evidence>
<accession>A0A3B0WWW9</accession>
<comment type="subcellular location">
    <subcellularLocation>
        <location evidence="1">Cell inner membrane</location>
    </subcellularLocation>
</comment>
<evidence type="ECO:0000256" key="5">
    <source>
        <dbReference type="ARBA" id="ARBA00022519"/>
    </source>
</evidence>
<dbReference type="Gene3D" id="2.30.30.830">
    <property type="match status" value="1"/>
</dbReference>
<feature type="transmembrane region" description="Helical" evidence="10">
    <location>
        <begin position="26"/>
        <end position="50"/>
    </location>
</feature>
<protein>
    <recommendedName>
        <fullName evidence="11">Type II secretion system protein GspC N-terminal domain-containing protein</fullName>
    </recommendedName>
</protein>
<evidence type="ECO:0000313" key="12">
    <source>
        <dbReference type="EMBL" id="VAW53689.1"/>
    </source>
</evidence>
<evidence type="ECO:0000256" key="10">
    <source>
        <dbReference type="SAM" id="Phobius"/>
    </source>
</evidence>
<evidence type="ECO:0000256" key="4">
    <source>
        <dbReference type="ARBA" id="ARBA00022475"/>
    </source>
</evidence>
<dbReference type="EMBL" id="UOFD01000064">
    <property type="protein sequence ID" value="VAW53689.1"/>
    <property type="molecule type" value="Genomic_DNA"/>
</dbReference>
<keyword evidence="7" id="KW-0653">Protein transport</keyword>
<dbReference type="NCBIfam" id="TIGR01713">
    <property type="entry name" value="typeII_sec_gspC"/>
    <property type="match status" value="1"/>
</dbReference>
<evidence type="ECO:0000256" key="7">
    <source>
        <dbReference type="ARBA" id="ARBA00022927"/>
    </source>
</evidence>
<dbReference type="InterPro" id="IPR001639">
    <property type="entry name" value="T2SS_protein-GspC"/>
</dbReference>
<keyword evidence="6 10" id="KW-0812">Transmembrane</keyword>
<dbReference type="InterPro" id="IPR036034">
    <property type="entry name" value="PDZ_sf"/>
</dbReference>
<proteinExistence type="inferred from homology"/>
<dbReference type="Gene3D" id="2.30.42.10">
    <property type="match status" value="1"/>
</dbReference>
<keyword evidence="9 10" id="KW-0472">Membrane</keyword>
<dbReference type="InterPro" id="IPR010916">
    <property type="entry name" value="TonB_box_CS"/>
</dbReference>